<feature type="transmembrane region" description="Helical" evidence="2">
    <location>
        <begin position="42"/>
        <end position="67"/>
    </location>
</feature>
<gene>
    <name evidence="3" type="ORF">HNQ44_001154</name>
</gene>
<keyword evidence="2" id="KW-1133">Transmembrane helix</keyword>
<dbReference type="EMBL" id="JACHHE010000002">
    <property type="protein sequence ID" value="MBB5179730.1"/>
    <property type="molecule type" value="Genomic_DNA"/>
</dbReference>
<comment type="caution">
    <text evidence="3">The sequence shown here is derived from an EMBL/GenBank/DDBJ whole genome shotgun (WGS) entry which is preliminary data.</text>
</comment>
<keyword evidence="2" id="KW-0472">Membrane</keyword>
<accession>A0A7W8CQG1</accession>
<keyword evidence="2" id="KW-0812">Transmembrane</keyword>
<evidence type="ECO:0000256" key="1">
    <source>
        <dbReference type="SAM" id="MobiDB-lite"/>
    </source>
</evidence>
<evidence type="ECO:0000313" key="3">
    <source>
        <dbReference type="EMBL" id="MBB5179730.1"/>
    </source>
</evidence>
<sequence>MTEKDPKEEEYARAKKSEMQGPPAQKEGLEEPKTKGYKPIQIGIVIFVILVLILIITGISSDMWGLFG</sequence>
<dbReference type="AlphaFoldDB" id="A0A7W8CQG1"/>
<feature type="region of interest" description="Disordered" evidence="1">
    <location>
        <begin position="1"/>
        <end position="32"/>
    </location>
</feature>
<proteinExistence type="predicted"/>
<keyword evidence="4" id="KW-1185">Reference proteome</keyword>
<dbReference type="Proteomes" id="UP000525923">
    <property type="component" value="Unassembled WGS sequence"/>
</dbReference>
<name>A0A7W8CQG1_9BACL</name>
<dbReference type="RefSeq" id="WP_135504509.1">
    <property type="nucleotide sequence ID" value="NZ_JACHHE010000002.1"/>
</dbReference>
<dbReference type="OrthoDB" id="2429185at2"/>
<feature type="compositionally biased region" description="Basic and acidic residues" evidence="1">
    <location>
        <begin position="1"/>
        <end position="18"/>
    </location>
</feature>
<evidence type="ECO:0000256" key="2">
    <source>
        <dbReference type="SAM" id="Phobius"/>
    </source>
</evidence>
<evidence type="ECO:0000313" key="4">
    <source>
        <dbReference type="Proteomes" id="UP000525923"/>
    </source>
</evidence>
<reference evidence="3 4" key="1">
    <citation type="submission" date="2020-08" db="EMBL/GenBank/DDBJ databases">
        <title>Genomic Encyclopedia of Type Strains, Phase IV (KMG-IV): sequencing the most valuable type-strain genomes for metagenomic binning, comparative biology and taxonomic classification.</title>
        <authorList>
            <person name="Goeker M."/>
        </authorList>
    </citation>
    <scope>NUCLEOTIDE SEQUENCE [LARGE SCALE GENOMIC DNA]</scope>
    <source>
        <strain evidence="3 4">DSM 15895</strain>
    </source>
</reference>
<organism evidence="3 4">
    <name type="scientific">Planococcus koreensis</name>
    <dbReference type="NCBI Taxonomy" id="112331"/>
    <lineage>
        <taxon>Bacteria</taxon>
        <taxon>Bacillati</taxon>
        <taxon>Bacillota</taxon>
        <taxon>Bacilli</taxon>
        <taxon>Bacillales</taxon>
        <taxon>Caryophanaceae</taxon>
        <taxon>Planococcus</taxon>
    </lineage>
</organism>
<protein>
    <submittedName>
        <fullName evidence="3">Uncharacterized protein</fullName>
    </submittedName>
</protein>